<keyword evidence="3" id="KW-0408">Iron</keyword>
<protein>
    <submittedName>
        <fullName evidence="6">Acyl-CoA dehydratase activase</fullName>
    </submittedName>
</protein>
<organism evidence="6 7">
    <name type="scientific">Anoxynatronum sibiricum</name>
    <dbReference type="NCBI Taxonomy" id="210623"/>
    <lineage>
        <taxon>Bacteria</taxon>
        <taxon>Bacillati</taxon>
        <taxon>Bacillota</taxon>
        <taxon>Clostridia</taxon>
        <taxon>Eubacteriales</taxon>
        <taxon>Clostridiaceae</taxon>
        <taxon>Anoxynatronum</taxon>
    </lineage>
</organism>
<dbReference type="InterPro" id="IPR002731">
    <property type="entry name" value="ATPase_BadF"/>
</dbReference>
<evidence type="ECO:0000256" key="2">
    <source>
        <dbReference type="ARBA" id="ARBA00022723"/>
    </source>
</evidence>
<dbReference type="NCBIfam" id="TIGR00241">
    <property type="entry name" value="CoA_E_activ"/>
    <property type="match status" value="1"/>
</dbReference>
<dbReference type="InterPro" id="IPR043129">
    <property type="entry name" value="ATPase_NBD"/>
</dbReference>
<dbReference type="CDD" id="cd24036">
    <property type="entry name" value="ASKHA_NBD_BcrAD_BadFG_HgdC_HadI"/>
    <property type="match status" value="1"/>
</dbReference>
<dbReference type="InterPro" id="IPR051805">
    <property type="entry name" value="Dehydratase_Activator_Redct"/>
</dbReference>
<comment type="cofactor">
    <cofactor evidence="1">
        <name>[4Fe-4S] cluster</name>
        <dbReference type="ChEBI" id="CHEBI:49883"/>
    </cofactor>
</comment>
<dbReference type="Pfam" id="PF01869">
    <property type="entry name" value="BcrAD_BadFG"/>
    <property type="match status" value="1"/>
</dbReference>
<dbReference type="InterPro" id="IPR008275">
    <property type="entry name" value="CoA_E_activase_dom"/>
</dbReference>
<evidence type="ECO:0000313" key="7">
    <source>
        <dbReference type="Proteomes" id="UP001407405"/>
    </source>
</evidence>
<dbReference type="Gene3D" id="3.30.420.40">
    <property type="match status" value="2"/>
</dbReference>
<evidence type="ECO:0000256" key="4">
    <source>
        <dbReference type="ARBA" id="ARBA00023014"/>
    </source>
</evidence>
<dbReference type="PANTHER" id="PTHR32329:SF2">
    <property type="entry name" value="BIFUNCTIONAL PROTEIN [INCLUDES 2-HYDROXYACYL-COA DEHYDRATASE (N-TER) AND ITS ACTIVATOR DOMAIN (C_TERM)"/>
    <property type="match status" value="1"/>
</dbReference>
<keyword evidence="2" id="KW-0479">Metal-binding</keyword>
<keyword evidence="7" id="KW-1185">Reference proteome</keyword>
<dbReference type="PANTHER" id="PTHR32329">
    <property type="entry name" value="BIFUNCTIONAL PROTEIN [INCLUDES 2-HYDROXYACYL-COA DEHYDRATASE (N-TER) AND ITS ACTIVATOR DOMAIN (C_TERM)-RELATED"/>
    <property type="match status" value="1"/>
</dbReference>
<evidence type="ECO:0000259" key="5">
    <source>
        <dbReference type="Pfam" id="PF01869"/>
    </source>
</evidence>
<name>A0ABU9VTR1_9CLOT</name>
<proteinExistence type="predicted"/>
<dbReference type="RefSeq" id="WP_343185877.1">
    <property type="nucleotide sequence ID" value="NZ_JBCITM010000007.1"/>
</dbReference>
<dbReference type="Proteomes" id="UP001407405">
    <property type="component" value="Unassembled WGS sequence"/>
</dbReference>
<dbReference type="EMBL" id="JBCITM010000007">
    <property type="protein sequence ID" value="MEN1760557.1"/>
    <property type="molecule type" value="Genomic_DNA"/>
</dbReference>
<evidence type="ECO:0000256" key="1">
    <source>
        <dbReference type="ARBA" id="ARBA00001966"/>
    </source>
</evidence>
<evidence type="ECO:0000256" key="3">
    <source>
        <dbReference type="ARBA" id="ARBA00023004"/>
    </source>
</evidence>
<comment type="caution">
    <text evidence="6">The sequence shown here is derived from an EMBL/GenBank/DDBJ whole genome shotgun (WGS) entry which is preliminary data.</text>
</comment>
<accession>A0ABU9VTR1</accession>
<reference evidence="6 7" key="1">
    <citation type="submission" date="2024-04" db="EMBL/GenBank/DDBJ databases">
        <title>Genome sequencing and metabolic network reconstruction of aminoacids and betaine degradation by Anoxynatronum sibiricum.</title>
        <authorList>
            <person name="Detkova E.N."/>
            <person name="Boltjanskaja Y.V."/>
            <person name="Mardanov A.V."/>
            <person name="Kevbrin V."/>
        </authorList>
    </citation>
    <scope>NUCLEOTIDE SEQUENCE [LARGE SCALE GENOMIC DNA]</scope>
    <source>
        <strain evidence="6 7">Z-7981</strain>
    </source>
</reference>
<evidence type="ECO:0000313" key="6">
    <source>
        <dbReference type="EMBL" id="MEN1760557.1"/>
    </source>
</evidence>
<gene>
    <name evidence="6" type="ORF">AAIG11_08740</name>
</gene>
<dbReference type="SUPFAM" id="SSF53067">
    <property type="entry name" value="Actin-like ATPase domain"/>
    <property type="match status" value="1"/>
</dbReference>
<feature type="domain" description="ATPase BadF/BadG/BcrA/BcrD type" evidence="5">
    <location>
        <begin position="6"/>
        <end position="253"/>
    </location>
</feature>
<keyword evidence="4" id="KW-0411">Iron-sulfur</keyword>
<sequence length="253" mass="26854">MSLLTVGIDIGSTVTKGALMSDGAVIGTCRMPTGWSPKETGQHLLYTLLKEHRVSLESVHRVVATGYGRQTMEKAHKQVTEITCHGKGAYFINPANRTVIDIGGQDTKVVRLDDQGNVVDFIMNDKCAAGTGRFLQVMATHMEVDVSQLEELAREAAPIQLNNMCTVFAESEVVGLLATGASKASIAAGLLTSVASKICTQAQRVGVVEGVYFSGGLAENRYLQRAIQDKLGVTLQLSPLAQFTGAIGAALMG</sequence>